<keyword evidence="3" id="KW-1185">Reference proteome</keyword>
<sequence>MPRANKVHKSGQLTQNPEVIPLFAYTGYKCNPDDEMEGFLQSPLLVKMSHSNDFLPFLPFIKAQHHGVVESRKASVAASISKSVQFSGSVPGDPRQLDCGHTAPKLGWSQTGWDHWNRSDPSGPALSRMSI</sequence>
<accession>A0A0C9VU25</accession>
<protein>
    <submittedName>
        <fullName evidence="2">Uncharacterized protein</fullName>
    </submittedName>
</protein>
<evidence type="ECO:0000256" key="1">
    <source>
        <dbReference type="SAM" id="MobiDB-lite"/>
    </source>
</evidence>
<dbReference type="Proteomes" id="UP000054279">
    <property type="component" value="Unassembled WGS sequence"/>
</dbReference>
<dbReference type="Pfam" id="PF20414">
    <property type="entry name" value="DUF6698"/>
    <property type="match status" value="1"/>
</dbReference>
<dbReference type="AlphaFoldDB" id="A0A0C9VU25"/>
<evidence type="ECO:0000313" key="3">
    <source>
        <dbReference type="Proteomes" id="UP000054279"/>
    </source>
</evidence>
<dbReference type="InterPro" id="IPR046521">
    <property type="entry name" value="DUF6698"/>
</dbReference>
<reference evidence="2 3" key="1">
    <citation type="submission" date="2014-06" db="EMBL/GenBank/DDBJ databases">
        <title>Evolutionary Origins and Diversification of the Mycorrhizal Mutualists.</title>
        <authorList>
            <consortium name="DOE Joint Genome Institute"/>
            <consortium name="Mycorrhizal Genomics Consortium"/>
            <person name="Kohler A."/>
            <person name="Kuo A."/>
            <person name="Nagy L.G."/>
            <person name="Floudas D."/>
            <person name="Copeland A."/>
            <person name="Barry K.W."/>
            <person name="Cichocki N."/>
            <person name="Veneault-Fourrey C."/>
            <person name="LaButti K."/>
            <person name="Lindquist E.A."/>
            <person name="Lipzen A."/>
            <person name="Lundell T."/>
            <person name="Morin E."/>
            <person name="Murat C."/>
            <person name="Riley R."/>
            <person name="Ohm R."/>
            <person name="Sun H."/>
            <person name="Tunlid A."/>
            <person name="Henrissat B."/>
            <person name="Grigoriev I.V."/>
            <person name="Hibbett D.S."/>
            <person name="Martin F."/>
        </authorList>
    </citation>
    <scope>NUCLEOTIDE SEQUENCE [LARGE SCALE GENOMIC DNA]</scope>
    <source>
        <strain evidence="2 3">SS14</strain>
    </source>
</reference>
<proteinExistence type="predicted"/>
<feature type="region of interest" description="Disordered" evidence="1">
    <location>
        <begin position="110"/>
        <end position="131"/>
    </location>
</feature>
<gene>
    <name evidence="2" type="ORF">M422DRAFT_250175</name>
</gene>
<dbReference type="EMBL" id="KN837108">
    <property type="protein sequence ID" value="KIJ46142.1"/>
    <property type="molecule type" value="Genomic_DNA"/>
</dbReference>
<organism evidence="2 3">
    <name type="scientific">Sphaerobolus stellatus (strain SS14)</name>
    <dbReference type="NCBI Taxonomy" id="990650"/>
    <lineage>
        <taxon>Eukaryota</taxon>
        <taxon>Fungi</taxon>
        <taxon>Dikarya</taxon>
        <taxon>Basidiomycota</taxon>
        <taxon>Agaricomycotina</taxon>
        <taxon>Agaricomycetes</taxon>
        <taxon>Phallomycetidae</taxon>
        <taxon>Geastrales</taxon>
        <taxon>Sphaerobolaceae</taxon>
        <taxon>Sphaerobolus</taxon>
    </lineage>
</organism>
<evidence type="ECO:0000313" key="2">
    <source>
        <dbReference type="EMBL" id="KIJ46142.1"/>
    </source>
</evidence>
<dbReference type="HOGENOM" id="CLU_1928946_0_0_1"/>
<name>A0A0C9VU25_SPHS4</name>